<feature type="domain" description="Bulb-type lectin" evidence="2">
    <location>
        <begin position="42"/>
        <end position="166"/>
    </location>
</feature>
<dbReference type="InterPro" id="IPR036426">
    <property type="entry name" value="Bulb-type_lectin_dom_sf"/>
</dbReference>
<keyword evidence="1" id="KW-0732">Signal</keyword>
<reference evidence="3" key="1">
    <citation type="submission" date="2022-04" db="EMBL/GenBank/DDBJ databases">
        <title>A functionally conserved STORR gene fusion in Papaver species that diverged 16.8 million years ago.</title>
        <authorList>
            <person name="Catania T."/>
        </authorList>
    </citation>
    <scope>NUCLEOTIDE SEQUENCE</scope>
    <source>
        <strain evidence="3">S-188037</strain>
    </source>
</reference>
<feature type="signal peptide" evidence="1">
    <location>
        <begin position="1"/>
        <end position="24"/>
    </location>
</feature>
<dbReference type="PROSITE" id="PS50927">
    <property type="entry name" value="BULB_LECTIN"/>
    <property type="match status" value="1"/>
</dbReference>
<feature type="chain" id="PRO_5042209425" description="Bulb-type lectin domain-containing protein" evidence="1">
    <location>
        <begin position="25"/>
        <end position="341"/>
    </location>
</feature>
<dbReference type="CDD" id="cd00028">
    <property type="entry name" value="B_lectin"/>
    <property type="match status" value="1"/>
</dbReference>
<dbReference type="Pfam" id="PF01453">
    <property type="entry name" value="B_lectin"/>
    <property type="match status" value="1"/>
</dbReference>
<protein>
    <recommendedName>
        <fullName evidence="2">Bulb-type lectin domain-containing protein</fullName>
    </recommendedName>
</protein>
<accession>A0AAD4T0D8</accession>
<dbReference type="PANTHER" id="PTHR32444">
    <property type="entry name" value="BULB-TYPE LECTIN DOMAIN-CONTAINING PROTEIN"/>
    <property type="match status" value="1"/>
</dbReference>
<dbReference type="SUPFAM" id="SSF51110">
    <property type="entry name" value="alpha-D-mannose-specific plant lectins"/>
    <property type="match status" value="1"/>
</dbReference>
<proteinExistence type="predicted"/>
<dbReference type="EMBL" id="JAJJMB010007708">
    <property type="protein sequence ID" value="KAI3928585.1"/>
    <property type="molecule type" value="Genomic_DNA"/>
</dbReference>
<comment type="caution">
    <text evidence="3">The sequence shown here is derived from an EMBL/GenBank/DDBJ whole genome shotgun (WGS) entry which is preliminary data.</text>
</comment>
<dbReference type="InterPro" id="IPR001480">
    <property type="entry name" value="Bulb-type_lectin_dom"/>
</dbReference>
<name>A0AAD4T0D8_9MAGN</name>
<dbReference type="Gene3D" id="2.90.10.10">
    <property type="entry name" value="Bulb-type lectin domain"/>
    <property type="match status" value="1"/>
</dbReference>
<dbReference type="PANTHER" id="PTHR32444:SF10">
    <property type="entry name" value="CURCULIN-LIKE (MANNOSE-BINDING) LECTIN FAMILY PROTEIN-RELATED"/>
    <property type="match status" value="1"/>
</dbReference>
<evidence type="ECO:0000256" key="1">
    <source>
        <dbReference type="SAM" id="SignalP"/>
    </source>
</evidence>
<sequence length="341" mass="38323">MAPQIHLRFVVLFIFCCCKVLVQSQVPENQTFQLINQGEYVKAVSEYGSNFRIAKPYEDSYKYITYTFGLYFYNTTSNAYVLGIGGGHNVGGDVQWIWDANRNDPVQENATLTFGTDGNLVLADVDGRIVWQTNTANKGVATISMGINGNLVLRNMKGKAVWQSFHHPTDTLAVGQSLKLKGNTKLVSRTSDRNSRDGPYSIVIDDKRGFIMYQNTSGKLVEYAGWEAKGLSSVSFHAITRIDPVQPPPGPRFPDWEPKGKTFYFLSLGFAEGKQASTPSKRSILKITDNSHLQHWSFLRLEADGNLVAYSYIIPSRQPYSGHWRKTYAFFRDTVKACALR</sequence>
<dbReference type="Proteomes" id="UP001202328">
    <property type="component" value="Unassembled WGS sequence"/>
</dbReference>
<organism evidence="3 4">
    <name type="scientific">Papaver atlanticum</name>
    <dbReference type="NCBI Taxonomy" id="357466"/>
    <lineage>
        <taxon>Eukaryota</taxon>
        <taxon>Viridiplantae</taxon>
        <taxon>Streptophyta</taxon>
        <taxon>Embryophyta</taxon>
        <taxon>Tracheophyta</taxon>
        <taxon>Spermatophyta</taxon>
        <taxon>Magnoliopsida</taxon>
        <taxon>Ranunculales</taxon>
        <taxon>Papaveraceae</taxon>
        <taxon>Papaveroideae</taxon>
        <taxon>Papaver</taxon>
    </lineage>
</organism>
<keyword evidence="4" id="KW-1185">Reference proteome</keyword>
<evidence type="ECO:0000313" key="4">
    <source>
        <dbReference type="Proteomes" id="UP001202328"/>
    </source>
</evidence>
<dbReference type="AlphaFoldDB" id="A0AAD4T0D8"/>
<evidence type="ECO:0000259" key="2">
    <source>
        <dbReference type="PROSITE" id="PS50927"/>
    </source>
</evidence>
<gene>
    <name evidence="3" type="ORF">MKW98_024186</name>
</gene>
<dbReference type="SMART" id="SM00108">
    <property type="entry name" value="B_lectin"/>
    <property type="match status" value="1"/>
</dbReference>
<evidence type="ECO:0000313" key="3">
    <source>
        <dbReference type="EMBL" id="KAI3928585.1"/>
    </source>
</evidence>